<evidence type="ECO:0000313" key="9">
    <source>
        <dbReference type="EMBL" id="SJN13940.1"/>
    </source>
</evidence>
<keyword evidence="5 7" id="KW-1133">Transmembrane helix</keyword>
<name>A0A1R4I2A8_9GAMM</name>
<dbReference type="EMBL" id="FUKM01000048">
    <property type="protein sequence ID" value="SJN13940.1"/>
    <property type="molecule type" value="Genomic_DNA"/>
</dbReference>
<dbReference type="GO" id="GO:0005886">
    <property type="term" value="C:plasma membrane"/>
    <property type="evidence" value="ECO:0007669"/>
    <property type="project" value="UniProtKB-SubCell"/>
</dbReference>
<feature type="transmembrane region" description="Helical" evidence="7">
    <location>
        <begin position="211"/>
        <end position="234"/>
    </location>
</feature>
<feature type="transmembrane region" description="Helical" evidence="7">
    <location>
        <begin position="358"/>
        <end position="386"/>
    </location>
</feature>
<evidence type="ECO:0000313" key="10">
    <source>
        <dbReference type="Proteomes" id="UP000196331"/>
    </source>
</evidence>
<reference evidence="9 10" key="1">
    <citation type="submission" date="2017-02" db="EMBL/GenBank/DDBJ databases">
        <authorList>
            <person name="Dridi B."/>
        </authorList>
    </citation>
    <scope>NUCLEOTIDE SEQUENCE [LARGE SCALE GENOMIC DNA]</scope>
    <source>
        <strain evidence="9 10">JB380</strain>
    </source>
</reference>
<keyword evidence="3 7" id="KW-0997">Cell inner membrane</keyword>
<comment type="caution">
    <text evidence="9">The sequence shown here is derived from an EMBL/GenBank/DDBJ whole genome shotgun (WGS) entry which is preliminary data.</text>
</comment>
<comment type="subunit">
    <text evidence="7">The complex comprises the extracytoplasmic solute receptor protein and the two transmembrane proteins.</text>
</comment>
<dbReference type="GO" id="GO:0022857">
    <property type="term" value="F:transmembrane transporter activity"/>
    <property type="evidence" value="ECO:0007669"/>
    <property type="project" value="UniProtKB-UniRule"/>
</dbReference>
<feature type="transmembrane region" description="Helical" evidence="7">
    <location>
        <begin position="168"/>
        <end position="190"/>
    </location>
</feature>
<keyword evidence="2" id="KW-1003">Cell membrane</keyword>
<evidence type="ECO:0000256" key="7">
    <source>
        <dbReference type="RuleBase" id="RU369079"/>
    </source>
</evidence>
<feature type="transmembrane region" description="Helical" evidence="7">
    <location>
        <begin position="398"/>
        <end position="420"/>
    </location>
</feature>
<comment type="caution">
    <text evidence="7">Lacks conserved residue(s) required for the propagation of feature annotation.</text>
</comment>
<dbReference type="PANTHER" id="PTHR33362">
    <property type="entry name" value="SIALIC ACID TRAP TRANSPORTER PERMEASE PROTEIN SIAT-RELATED"/>
    <property type="match status" value="1"/>
</dbReference>
<accession>A0A1R4I2A8</accession>
<feature type="domain" description="TRAP C4-dicarboxylate transport system permease DctM subunit" evidence="8">
    <location>
        <begin position="5"/>
        <end position="414"/>
    </location>
</feature>
<dbReference type="NCBIfam" id="TIGR00786">
    <property type="entry name" value="dctM"/>
    <property type="match status" value="1"/>
</dbReference>
<dbReference type="InterPro" id="IPR010656">
    <property type="entry name" value="DctM"/>
</dbReference>
<dbReference type="Pfam" id="PF06808">
    <property type="entry name" value="DctM"/>
    <property type="match status" value="1"/>
</dbReference>
<feature type="transmembrane region" description="Helical" evidence="7">
    <location>
        <begin position="129"/>
        <end position="148"/>
    </location>
</feature>
<evidence type="ECO:0000256" key="3">
    <source>
        <dbReference type="ARBA" id="ARBA00022519"/>
    </source>
</evidence>
<protein>
    <recommendedName>
        <fullName evidence="7">TRAP transporter large permease protein</fullName>
    </recommendedName>
</protein>
<comment type="subcellular location">
    <subcellularLocation>
        <location evidence="1 7">Cell inner membrane</location>
        <topology evidence="1 7">Multi-pass membrane protein</topology>
    </subcellularLocation>
</comment>
<organism evidence="9 10">
    <name type="scientific">Halomonas citrativorans</name>
    <dbReference type="NCBI Taxonomy" id="2742612"/>
    <lineage>
        <taxon>Bacteria</taxon>
        <taxon>Pseudomonadati</taxon>
        <taxon>Pseudomonadota</taxon>
        <taxon>Gammaproteobacteria</taxon>
        <taxon>Oceanospirillales</taxon>
        <taxon>Halomonadaceae</taxon>
        <taxon>Halomonas</taxon>
    </lineage>
</organism>
<dbReference type="PANTHER" id="PTHR33362:SF2">
    <property type="entry name" value="TRAP TRANSPORTER LARGE PERMEASE PROTEIN"/>
    <property type="match status" value="1"/>
</dbReference>
<feature type="transmembrane region" description="Helical" evidence="7">
    <location>
        <begin position="45"/>
        <end position="66"/>
    </location>
</feature>
<evidence type="ECO:0000256" key="6">
    <source>
        <dbReference type="ARBA" id="ARBA00023136"/>
    </source>
</evidence>
<proteinExistence type="inferred from homology"/>
<feature type="transmembrane region" description="Helical" evidence="7">
    <location>
        <begin position="334"/>
        <end position="352"/>
    </location>
</feature>
<dbReference type="InterPro" id="IPR004681">
    <property type="entry name" value="TRAP_DctM"/>
</dbReference>
<feature type="transmembrane region" description="Helical" evidence="7">
    <location>
        <begin position="270"/>
        <end position="290"/>
    </location>
</feature>
<evidence type="ECO:0000259" key="8">
    <source>
        <dbReference type="Pfam" id="PF06808"/>
    </source>
</evidence>
<dbReference type="Proteomes" id="UP000196331">
    <property type="component" value="Unassembled WGS sequence"/>
</dbReference>
<dbReference type="OrthoDB" id="9790209at2"/>
<evidence type="ECO:0000256" key="1">
    <source>
        <dbReference type="ARBA" id="ARBA00004429"/>
    </source>
</evidence>
<sequence length="424" mass="44346">MILLLVSLIVLLLIGVPIAYSLGLSGLVYFLIMQPGLIGVLPQRVLSGMDLYTMIALPLFILMGLVMNASGITSRLIDFCLMLVGRFPGGLGHVNISTSMIFGGISGSSVSDTASVGSSMIPEMARKGYSVETASGITVASSTMGMIIPPSVPMVIFAVTAQQSIGTMFMASLVPGLLIGLLMMGIIALMAGRQGYPRAHAGLTSQQRRQVIQRAVLALLIPLFVVGAVVGGVATATESAALGVGYALFLALVVFKSLKLRELPALFRSAVMTSATVMIIIAMSQLYVWILSMEQIPQLLAGFLGGLDLTPMLLLLVIAAAVLLIGTFIDVTPAILLITPVVLPVLALANISPVQFGVLLISGLAIGLVTPPVGMCLNVCSSITGLSIGRIFRGALPFLLANLLVMLLVIAFPLITLWPLTLFS</sequence>
<comment type="function">
    <text evidence="7">Part of the tripartite ATP-independent periplasmic (TRAP) transport system.</text>
</comment>
<feature type="transmembrane region" description="Helical" evidence="7">
    <location>
        <begin position="240"/>
        <end position="258"/>
    </location>
</feature>
<keyword evidence="6 7" id="KW-0472">Membrane</keyword>
<gene>
    <name evidence="9" type="ORF">CZ787_12645</name>
</gene>
<keyword evidence="4 7" id="KW-0812">Transmembrane</keyword>
<dbReference type="PIRSF" id="PIRSF006066">
    <property type="entry name" value="HI0050"/>
    <property type="match status" value="1"/>
</dbReference>
<evidence type="ECO:0000256" key="2">
    <source>
        <dbReference type="ARBA" id="ARBA00022475"/>
    </source>
</evidence>
<dbReference type="AlphaFoldDB" id="A0A1R4I2A8"/>
<evidence type="ECO:0000256" key="4">
    <source>
        <dbReference type="ARBA" id="ARBA00022692"/>
    </source>
</evidence>
<comment type="similarity">
    <text evidence="7">Belongs to the TRAP transporter large permease family.</text>
</comment>
<keyword evidence="7" id="KW-0813">Transport</keyword>
<feature type="transmembrane region" description="Helical" evidence="7">
    <location>
        <begin position="310"/>
        <end position="329"/>
    </location>
</feature>
<evidence type="ECO:0000256" key="5">
    <source>
        <dbReference type="ARBA" id="ARBA00022989"/>
    </source>
</evidence>
<dbReference type="RefSeq" id="WP_087109591.1">
    <property type="nucleotide sequence ID" value="NZ_FUKM01000048.1"/>
</dbReference>